<reference evidence="1 2" key="1">
    <citation type="submission" date="2019-03" db="EMBL/GenBank/DDBJ databases">
        <title>Lake Tanganyika Metagenome-Assembled Genomes (MAGs).</title>
        <authorList>
            <person name="Tran P."/>
        </authorList>
    </citation>
    <scope>NUCLEOTIDE SEQUENCE [LARGE SCALE GENOMIC DNA]</scope>
    <source>
        <strain evidence="1">K_DeepCast_65m_m2_236</strain>
    </source>
</reference>
<dbReference type="EMBL" id="VGJX01000117">
    <property type="protein sequence ID" value="MBM3274083.1"/>
    <property type="molecule type" value="Genomic_DNA"/>
</dbReference>
<dbReference type="AlphaFoldDB" id="A0A938BMA5"/>
<comment type="caution">
    <text evidence="1">The sequence shown here is derived from an EMBL/GenBank/DDBJ whole genome shotgun (WGS) entry which is preliminary data.</text>
</comment>
<organism evidence="1 2">
    <name type="scientific">Candidatus Tanganyikabacteria bacterium</name>
    <dbReference type="NCBI Taxonomy" id="2961651"/>
    <lineage>
        <taxon>Bacteria</taxon>
        <taxon>Bacillati</taxon>
        <taxon>Candidatus Sericytochromatia</taxon>
        <taxon>Candidatus Tanganyikabacteria</taxon>
    </lineage>
</organism>
<gene>
    <name evidence="1" type="ORF">FJZ00_02940</name>
</gene>
<proteinExistence type="predicted"/>
<protein>
    <submittedName>
        <fullName evidence="1">Uncharacterized protein</fullName>
    </submittedName>
</protein>
<name>A0A938BMA5_9BACT</name>
<evidence type="ECO:0000313" key="2">
    <source>
        <dbReference type="Proteomes" id="UP000703893"/>
    </source>
</evidence>
<dbReference type="Proteomes" id="UP000703893">
    <property type="component" value="Unassembled WGS sequence"/>
</dbReference>
<evidence type="ECO:0000313" key="1">
    <source>
        <dbReference type="EMBL" id="MBM3274083.1"/>
    </source>
</evidence>
<accession>A0A938BMA5</accession>
<sequence>MPLIKPTSDSAGTRRELKVVNWSHPAYANRHIFARNDEEIISASLAADEYK</sequence>